<feature type="transmembrane region" description="Helical" evidence="1">
    <location>
        <begin position="92"/>
        <end position="111"/>
    </location>
</feature>
<reference evidence="2" key="1">
    <citation type="journal article" date="2008" name="Nature">
        <title>The amphioxus genome and the evolution of the chordate karyotype.</title>
        <authorList>
            <consortium name="US DOE Joint Genome Institute (JGI-PGF)"/>
            <person name="Putnam N.H."/>
            <person name="Butts T."/>
            <person name="Ferrier D.E.K."/>
            <person name="Furlong R.F."/>
            <person name="Hellsten U."/>
            <person name="Kawashima T."/>
            <person name="Robinson-Rechavi M."/>
            <person name="Shoguchi E."/>
            <person name="Terry A."/>
            <person name="Yu J.-K."/>
            <person name="Benito-Gutierrez E.L."/>
            <person name="Dubchak I."/>
            <person name="Garcia-Fernandez J."/>
            <person name="Gibson-Brown J.J."/>
            <person name="Grigoriev I.V."/>
            <person name="Horton A.C."/>
            <person name="de Jong P.J."/>
            <person name="Jurka J."/>
            <person name="Kapitonov V.V."/>
            <person name="Kohara Y."/>
            <person name="Kuroki Y."/>
            <person name="Lindquist E."/>
            <person name="Lucas S."/>
            <person name="Osoegawa K."/>
            <person name="Pennacchio L.A."/>
            <person name="Salamov A.A."/>
            <person name="Satou Y."/>
            <person name="Sauka-Spengler T."/>
            <person name="Schmutz J."/>
            <person name="Shin-I T."/>
            <person name="Toyoda A."/>
            <person name="Bronner-Fraser M."/>
            <person name="Fujiyama A."/>
            <person name="Holland L.Z."/>
            <person name="Holland P.W.H."/>
            <person name="Satoh N."/>
            <person name="Rokhsar D.S."/>
        </authorList>
    </citation>
    <scope>NUCLEOTIDE SEQUENCE [LARGE SCALE GENOMIC DNA]</scope>
    <source>
        <strain evidence="2">S238N-H82</strain>
        <tissue evidence="2">Testes</tissue>
    </source>
</reference>
<accession>C3Y1L5</accession>
<evidence type="ECO:0000256" key="1">
    <source>
        <dbReference type="SAM" id="Phobius"/>
    </source>
</evidence>
<organism>
    <name type="scientific">Branchiostoma floridae</name>
    <name type="common">Florida lancelet</name>
    <name type="synonym">Amphioxus</name>
    <dbReference type="NCBI Taxonomy" id="7739"/>
    <lineage>
        <taxon>Eukaryota</taxon>
        <taxon>Metazoa</taxon>
        <taxon>Chordata</taxon>
        <taxon>Cephalochordata</taxon>
        <taxon>Leptocardii</taxon>
        <taxon>Amphioxiformes</taxon>
        <taxon>Branchiostomatidae</taxon>
        <taxon>Branchiostoma</taxon>
    </lineage>
</organism>
<protein>
    <submittedName>
        <fullName evidence="2">Uncharacterized protein</fullName>
    </submittedName>
</protein>
<evidence type="ECO:0000313" key="2">
    <source>
        <dbReference type="EMBL" id="EEN65755.1"/>
    </source>
</evidence>
<dbReference type="AlphaFoldDB" id="C3Y1L5"/>
<proteinExistence type="predicted"/>
<keyword evidence="1" id="KW-1133">Transmembrane helix</keyword>
<gene>
    <name evidence="2" type="ORF">BRAFLDRAFT_78573</name>
</gene>
<sequence length="118" mass="13059">MGIPSKALWDPEINSKRSVNVLIYCNAYSVMSAVAIKLEEDFERRPLVPPGNPHPHSPRMSSSHTCAQCGLAVGSHGDQSANHDSHGCRLEWIIPVVFVVLIVAAFLYFLFSHDMKDV</sequence>
<name>C3Y1L5_BRAFL</name>
<dbReference type="InParanoid" id="C3Y1L5"/>
<dbReference type="EMBL" id="GG666480">
    <property type="protein sequence ID" value="EEN65755.1"/>
    <property type="molecule type" value="Genomic_DNA"/>
</dbReference>
<keyword evidence="1" id="KW-0472">Membrane</keyword>
<keyword evidence="1" id="KW-0812">Transmembrane</keyword>